<gene>
    <name evidence="2" type="ORF">KK078_21475</name>
</gene>
<sequence>MGNNGGPLVDGGSPGSLGGSAFPFPTFFNHQNEPGTGPKAYLNYLIFDRDFNYLDGGFERLTADGRETGALLPEGSGFDELSFAEGDIKIMEPGFVYIYFSNENDNRVEVFFDDFTVTHTKSPVVQVDDYYPYGLTFNSYQRENGLSQKYLFNGKEFLDEMNIDWHDYQARQYDSKIGRFLSVDPATEAMRKFSVYSYAFGNPIRFIDPDGMMPEEVIDPTKQKNEKNIQQKVDRVYEQPLRNTPLPGQGASVELSGSVSIGLQGGFSVKVLGENMSVFVNFGSFDLVTASTSEGVKSGDGNVKEGAELGIGPVGVSKEIETSKEGENGNFTVTSTEKTTFNFFNIEGSGTSQTDVKNPESTNPQTTRMTSTSLGASQSAKAGLGIVISGGVSGSITPGRVTGVGDLNPKYVASDATRVSINKLPPKK</sequence>
<dbReference type="Gene3D" id="2.180.10.10">
    <property type="entry name" value="RHS repeat-associated core"/>
    <property type="match status" value="1"/>
</dbReference>
<dbReference type="PANTHER" id="PTHR32305">
    <property type="match status" value="1"/>
</dbReference>
<feature type="region of interest" description="Disordered" evidence="1">
    <location>
        <begin position="347"/>
        <end position="376"/>
    </location>
</feature>
<dbReference type="NCBIfam" id="TIGR03696">
    <property type="entry name" value="Rhs_assc_core"/>
    <property type="match status" value="1"/>
</dbReference>
<dbReference type="RefSeq" id="WP_254092377.1">
    <property type="nucleotide sequence ID" value="NZ_JAHESC010000036.1"/>
</dbReference>
<evidence type="ECO:0000256" key="1">
    <source>
        <dbReference type="SAM" id="MobiDB-lite"/>
    </source>
</evidence>
<accession>A0AAP2GJ89</accession>
<name>A0AAP2GJ89_9BACT</name>
<protein>
    <submittedName>
        <fullName evidence="2">RHS repeat-associated core domain-containing protein</fullName>
    </submittedName>
</protein>
<dbReference type="Proteomes" id="UP001319180">
    <property type="component" value="Unassembled WGS sequence"/>
</dbReference>
<comment type="caution">
    <text evidence="2">The sequence shown here is derived from an EMBL/GenBank/DDBJ whole genome shotgun (WGS) entry which is preliminary data.</text>
</comment>
<dbReference type="EMBL" id="JAHESC010000036">
    <property type="protein sequence ID" value="MBT1689151.1"/>
    <property type="molecule type" value="Genomic_DNA"/>
</dbReference>
<evidence type="ECO:0000313" key="2">
    <source>
        <dbReference type="EMBL" id="MBT1689151.1"/>
    </source>
</evidence>
<organism evidence="2 3">
    <name type="scientific">Dawidia soli</name>
    <dbReference type="NCBI Taxonomy" id="2782352"/>
    <lineage>
        <taxon>Bacteria</taxon>
        <taxon>Pseudomonadati</taxon>
        <taxon>Bacteroidota</taxon>
        <taxon>Cytophagia</taxon>
        <taxon>Cytophagales</taxon>
        <taxon>Chryseotaleaceae</taxon>
        <taxon>Dawidia</taxon>
    </lineage>
</organism>
<proteinExistence type="predicted"/>
<reference evidence="2 3" key="1">
    <citation type="submission" date="2021-05" db="EMBL/GenBank/DDBJ databases">
        <title>A Polyphasic approach of four new species of the genus Ohtaekwangia: Ohtaekwangia histidinii sp. nov., Ohtaekwangia cretensis sp. nov., Ohtaekwangia indiensis sp. nov., Ohtaekwangia reichenbachii sp. nov. from diverse environment.</title>
        <authorList>
            <person name="Octaviana S."/>
        </authorList>
    </citation>
    <scope>NUCLEOTIDE SEQUENCE [LARGE SCALE GENOMIC DNA]</scope>
    <source>
        <strain evidence="2 3">PWU37</strain>
    </source>
</reference>
<evidence type="ECO:0000313" key="3">
    <source>
        <dbReference type="Proteomes" id="UP001319180"/>
    </source>
</evidence>
<dbReference type="PANTHER" id="PTHR32305:SF15">
    <property type="entry name" value="PROTEIN RHSA-RELATED"/>
    <property type="match status" value="1"/>
</dbReference>
<dbReference type="AlphaFoldDB" id="A0AAP2GJ89"/>
<dbReference type="InterPro" id="IPR022385">
    <property type="entry name" value="Rhs_assc_core"/>
</dbReference>
<keyword evidence="3" id="KW-1185">Reference proteome</keyword>
<dbReference type="InterPro" id="IPR050708">
    <property type="entry name" value="T6SS_VgrG/RHS"/>
</dbReference>